<dbReference type="RefSeq" id="WP_145285716.1">
    <property type="nucleotide sequence ID" value="NZ_CP036318.1"/>
</dbReference>
<proteinExistence type="predicted"/>
<evidence type="ECO:0000313" key="3">
    <source>
        <dbReference type="EMBL" id="QDV56838.1"/>
    </source>
</evidence>
<organism evidence="3 4">
    <name type="scientific">Rosistilla oblonga</name>
    <dbReference type="NCBI Taxonomy" id="2527990"/>
    <lineage>
        <taxon>Bacteria</taxon>
        <taxon>Pseudomonadati</taxon>
        <taxon>Planctomycetota</taxon>
        <taxon>Planctomycetia</taxon>
        <taxon>Pirellulales</taxon>
        <taxon>Pirellulaceae</taxon>
        <taxon>Rosistilla</taxon>
    </lineage>
</organism>
<dbReference type="AlphaFoldDB" id="A0A518IUS3"/>
<evidence type="ECO:0000313" key="4">
    <source>
        <dbReference type="Proteomes" id="UP000316770"/>
    </source>
</evidence>
<name>A0A518IUS3_9BACT</name>
<feature type="region of interest" description="Disordered" evidence="1">
    <location>
        <begin position="24"/>
        <end position="68"/>
    </location>
</feature>
<dbReference type="Proteomes" id="UP000316770">
    <property type="component" value="Chromosome"/>
</dbReference>
<keyword evidence="2" id="KW-0732">Signal</keyword>
<gene>
    <name evidence="3" type="ORF">Mal33_28390</name>
</gene>
<keyword evidence="4" id="KW-1185">Reference proteome</keyword>
<evidence type="ECO:0000256" key="1">
    <source>
        <dbReference type="SAM" id="MobiDB-lite"/>
    </source>
</evidence>
<feature type="chain" id="PRO_5021905851" evidence="2">
    <location>
        <begin position="25"/>
        <end position="150"/>
    </location>
</feature>
<protein>
    <submittedName>
        <fullName evidence="3">Uncharacterized protein</fullName>
    </submittedName>
</protein>
<evidence type="ECO:0000256" key="2">
    <source>
        <dbReference type="SAM" id="SignalP"/>
    </source>
</evidence>
<accession>A0A518IUS3</accession>
<feature type="signal peptide" evidence="2">
    <location>
        <begin position="1"/>
        <end position="24"/>
    </location>
</feature>
<sequence length="150" mass="16340" precursor="true">MRPLLSLLLIATFMLGHVVPHSHAASGGAEPGDHAHRPHIHLSHGHDHDHDHGHHHGQADRQSAGEESPAVALTELSLACDHDGDAVYFVDSDWTVARNAVSISLDSSSLPFTSLAGTIPQRERQYRRSSGPPDRRPKLPIYLLTASLRL</sequence>
<dbReference type="EMBL" id="CP036318">
    <property type="protein sequence ID" value="QDV56838.1"/>
    <property type="molecule type" value="Genomic_DNA"/>
</dbReference>
<reference evidence="3 4" key="1">
    <citation type="submission" date="2019-02" db="EMBL/GenBank/DDBJ databases">
        <title>Deep-cultivation of Planctomycetes and their phenomic and genomic characterization uncovers novel biology.</title>
        <authorList>
            <person name="Wiegand S."/>
            <person name="Jogler M."/>
            <person name="Boedeker C."/>
            <person name="Pinto D."/>
            <person name="Vollmers J."/>
            <person name="Rivas-Marin E."/>
            <person name="Kohn T."/>
            <person name="Peeters S.H."/>
            <person name="Heuer A."/>
            <person name="Rast P."/>
            <person name="Oberbeckmann S."/>
            <person name="Bunk B."/>
            <person name="Jeske O."/>
            <person name="Meyerdierks A."/>
            <person name="Storesund J.E."/>
            <person name="Kallscheuer N."/>
            <person name="Luecker S."/>
            <person name="Lage O.M."/>
            <person name="Pohl T."/>
            <person name="Merkel B.J."/>
            <person name="Hornburger P."/>
            <person name="Mueller R.-W."/>
            <person name="Bruemmer F."/>
            <person name="Labrenz M."/>
            <person name="Spormann A.M."/>
            <person name="Op den Camp H."/>
            <person name="Overmann J."/>
            <person name="Amann R."/>
            <person name="Jetten M.S.M."/>
            <person name="Mascher T."/>
            <person name="Medema M.H."/>
            <person name="Devos D.P."/>
            <person name="Kaster A.-K."/>
            <person name="Ovreas L."/>
            <person name="Rohde M."/>
            <person name="Galperin M.Y."/>
            <person name="Jogler C."/>
        </authorList>
    </citation>
    <scope>NUCLEOTIDE SEQUENCE [LARGE SCALE GENOMIC DNA]</scope>
    <source>
        <strain evidence="3 4">Mal33</strain>
    </source>
</reference>